<evidence type="ECO:0000313" key="10">
    <source>
        <dbReference type="EMBL" id="CAB4028666.1"/>
    </source>
</evidence>
<dbReference type="SUPFAM" id="SSF53448">
    <property type="entry name" value="Nucleotide-diphospho-sugar transferases"/>
    <property type="match status" value="1"/>
</dbReference>
<organism evidence="10 11">
    <name type="scientific">Paramuricea clavata</name>
    <name type="common">Red gorgonian</name>
    <name type="synonym">Violescent sea-whip</name>
    <dbReference type="NCBI Taxonomy" id="317549"/>
    <lineage>
        <taxon>Eukaryota</taxon>
        <taxon>Metazoa</taxon>
        <taxon>Cnidaria</taxon>
        <taxon>Anthozoa</taxon>
        <taxon>Octocorallia</taxon>
        <taxon>Malacalcyonacea</taxon>
        <taxon>Plexauridae</taxon>
        <taxon>Paramuricea</taxon>
    </lineage>
</organism>
<evidence type="ECO:0000313" key="11">
    <source>
        <dbReference type="Proteomes" id="UP001152795"/>
    </source>
</evidence>
<dbReference type="InterPro" id="IPR029044">
    <property type="entry name" value="Nucleotide-diphossugar_trans"/>
</dbReference>
<keyword evidence="7 9" id="KW-0333">Golgi apparatus</keyword>
<dbReference type="OrthoDB" id="5953994at2759"/>
<gene>
    <name evidence="10" type="ORF">PACLA_8A017637</name>
</gene>
<evidence type="ECO:0000256" key="7">
    <source>
        <dbReference type="ARBA" id="ARBA00023034"/>
    </source>
</evidence>
<dbReference type="GO" id="GO:0008376">
    <property type="term" value="F:acetylgalactosaminyltransferase activity"/>
    <property type="evidence" value="ECO:0007669"/>
    <property type="project" value="InterPro"/>
</dbReference>
<comment type="subcellular location">
    <subcellularLocation>
        <location evidence="1 9">Golgi apparatus</location>
        <location evidence="1 9">Golgi stack membrane</location>
        <topology evidence="1 9">Single-pass type II membrane protein</topology>
    </subcellularLocation>
</comment>
<dbReference type="GO" id="GO:0032580">
    <property type="term" value="C:Golgi cisterna membrane"/>
    <property type="evidence" value="ECO:0007669"/>
    <property type="project" value="UniProtKB-SubCell"/>
</dbReference>
<dbReference type="Pfam" id="PF05679">
    <property type="entry name" value="CHGN"/>
    <property type="match status" value="1"/>
</dbReference>
<keyword evidence="4" id="KW-0812">Transmembrane</keyword>
<keyword evidence="5 9" id="KW-0735">Signal-anchor</keyword>
<comment type="similarity">
    <text evidence="2 9">Belongs to the chondroitin N-acetylgalactosaminyltransferase family.</text>
</comment>
<sequence length="288" mass="34107">SSEPRDHFQKKKFKYSLKIHHLVNIQERFDIKNDSLFLVDAILKDPRTNSTYRDSRYLYMDKNRSSLCLPRSYIVNWDVTVNVIVVAKRQTRWLRHFLANMEKIYVQTKDKHINVIIAKYGNDDEELMEEFQSNRLPSIRTVRHRGVFDKRRAIRSAVKKIKEQDSIIFLMDLHILAPDTIIQLVRKHTIQGQTVFNPVLFRLSHCGSPASSTKPPRGFWETFGYGILGIYKSDWDKLGKMKTKKYKKGWGGEDWELLDRILTAGLDVQRLRIPNFYHFHHSKKGMWN</sequence>
<evidence type="ECO:0000256" key="2">
    <source>
        <dbReference type="ARBA" id="ARBA00009239"/>
    </source>
</evidence>
<dbReference type="PANTHER" id="PTHR12369:SF5">
    <property type="entry name" value="HEXOSYLTRANSFERASE"/>
    <property type="match status" value="1"/>
</dbReference>
<dbReference type="PANTHER" id="PTHR12369">
    <property type="entry name" value="CHONDROITIN SYNTHASE"/>
    <property type="match status" value="1"/>
</dbReference>
<feature type="non-terminal residue" evidence="10">
    <location>
        <position position="1"/>
    </location>
</feature>
<evidence type="ECO:0000256" key="5">
    <source>
        <dbReference type="ARBA" id="ARBA00022968"/>
    </source>
</evidence>
<evidence type="ECO:0000256" key="6">
    <source>
        <dbReference type="ARBA" id="ARBA00022989"/>
    </source>
</evidence>
<dbReference type="Gene3D" id="3.90.550.10">
    <property type="entry name" value="Spore Coat Polysaccharide Biosynthesis Protein SpsA, Chain A"/>
    <property type="match status" value="1"/>
</dbReference>
<keyword evidence="3 9" id="KW-0808">Transferase</keyword>
<dbReference type="EC" id="2.4.1.-" evidence="9"/>
<keyword evidence="6" id="KW-1133">Transmembrane helix</keyword>
<evidence type="ECO:0000256" key="4">
    <source>
        <dbReference type="ARBA" id="ARBA00022692"/>
    </source>
</evidence>
<dbReference type="InterPro" id="IPR051227">
    <property type="entry name" value="CS_glycosyltransferase"/>
</dbReference>
<protein>
    <recommendedName>
        <fullName evidence="9">Hexosyltransferase</fullName>
        <ecNumber evidence="9">2.4.1.-</ecNumber>
    </recommendedName>
</protein>
<reference evidence="10" key="1">
    <citation type="submission" date="2020-04" db="EMBL/GenBank/DDBJ databases">
        <authorList>
            <person name="Alioto T."/>
            <person name="Alioto T."/>
            <person name="Gomez Garrido J."/>
        </authorList>
    </citation>
    <scope>NUCLEOTIDE SEQUENCE</scope>
    <source>
        <strain evidence="10">A484AB</strain>
    </source>
</reference>
<dbReference type="Proteomes" id="UP001152795">
    <property type="component" value="Unassembled WGS sequence"/>
</dbReference>
<proteinExistence type="inferred from homology"/>
<evidence type="ECO:0000256" key="1">
    <source>
        <dbReference type="ARBA" id="ARBA00004447"/>
    </source>
</evidence>
<evidence type="ECO:0000256" key="9">
    <source>
        <dbReference type="RuleBase" id="RU364016"/>
    </source>
</evidence>
<dbReference type="EMBL" id="CACRXK020015638">
    <property type="protein sequence ID" value="CAB4028666.1"/>
    <property type="molecule type" value="Genomic_DNA"/>
</dbReference>
<dbReference type="InterPro" id="IPR008428">
    <property type="entry name" value="Chond_GalNAc"/>
</dbReference>
<evidence type="ECO:0000256" key="3">
    <source>
        <dbReference type="ARBA" id="ARBA00022679"/>
    </source>
</evidence>
<evidence type="ECO:0000256" key="8">
    <source>
        <dbReference type="ARBA" id="ARBA00023136"/>
    </source>
</evidence>
<accession>A0A6S7J9D8</accession>
<dbReference type="AlphaFoldDB" id="A0A6S7J9D8"/>
<keyword evidence="11" id="KW-1185">Reference proteome</keyword>
<name>A0A6S7J9D8_PARCT</name>
<keyword evidence="8" id="KW-0472">Membrane</keyword>
<comment type="caution">
    <text evidence="10">The sequence shown here is derived from an EMBL/GenBank/DDBJ whole genome shotgun (WGS) entry which is preliminary data.</text>
</comment>